<evidence type="ECO:0008006" key="4">
    <source>
        <dbReference type="Google" id="ProtNLM"/>
    </source>
</evidence>
<dbReference type="InterPro" id="IPR013424">
    <property type="entry name" value="Ice-binding_C"/>
</dbReference>
<reference evidence="2 3" key="1">
    <citation type="submission" date="2016-06" db="EMBL/GenBank/DDBJ databases">
        <authorList>
            <person name="Kjaerup R.B."/>
            <person name="Dalgaard T.S."/>
            <person name="Juul-Madsen H.R."/>
        </authorList>
    </citation>
    <scope>NUCLEOTIDE SEQUENCE [LARGE SCALE GENOMIC DNA]</scope>
    <source>
        <strain evidence="2">3</strain>
    </source>
</reference>
<dbReference type="RefSeq" id="WP_186407704.1">
    <property type="nucleotide sequence ID" value="NZ_FLQX01000120.1"/>
</dbReference>
<evidence type="ECO:0000313" key="2">
    <source>
        <dbReference type="EMBL" id="SBT07448.1"/>
    </source>
</evidence>
<feature type="signal peptide" evidence="1">
    <location>
        <begin position="1"/>
        <end position="26"/>
    </location>
</feature>
<feature type="chain" id="PRO_5008381747" description="PEP-CTERM protein-sorting domain-containing protein" evidence="1">
    <location>
        <begin position="27"/>
        <end position="116"/>
    </location>
</feature>
<evidence type="ECO:0000256" key="1">
    <source>
        <dbReference type="SAM" id="SignalP"/>
    </source>
</evidence>
<proteinExistence type="predicted"/>
<organism evidence="2 3">
    <name type="scientific">Candidatus Accumulibacter aalborgensis</name>
    <dbReference type="NCBI Taxonomy" id="1860102"/>
    <lineage>
        <taxon>Bacteria</taxon>
        <taxon>Pseudomonadati</taxon>
        <taxon>Pseudomonadota</taxon>
        <taxon>Betaproteobacteria</taxon>
        <taxon>Candidatus Accumulibacter</taxon>
    </lineage>
</organism>
<dbReference type="NCBIfam" id="TIGR02595">
    <property type="entry name" value="PEP_CTERM"/>
    <property type="match status" value="1"/>
</dbReference>
<keyword evidence="3" id="KW-1185">Reference proteome</keyword>
<dbReference type="EMBL" id="FLQX01000120">
    <property type="protein sequence ID" value="SBT07448.1"/>
    <property type="molecule type" value="Genomic_DNA"/>
</dbReference>
<sequence>MEAVRKPSVQVFLRAVLAGAALSSSAASVWALPQPDHVVIVVEENMCGLDYLGGTASVLPISAVFGVPEPSSIILVLSVLLCFRRSVSSCLVAHPLLLIADQKWKSRREPHHSDIS</sequence>
<name>A0A1A8XU44_9PROT</name>
<accession>A0A1A8XU44</accession>
<dbReference type="STRING" id="1860102.ACCAA_430043"/>
<gene>
    <name evidence="2" type="ORF">ACCAA_430043</name>
</gene>
<evidence type="ECO:0000313" key="3">
    <source>
        <dbReference type="Proteomes" id="UP000199169"/>
    </source>
</evidence>
<dbReference type="AlphaFoldDB" id="A0A1A8XU44"/>
<dbReference type="Proteomes" id="UP000199169">
    <property type="component" value="Unassembled WGS sequence"/>
</dbReference>
<protein>
    <recommendedName>
        <fullName evidence="4">PEP-CTERM protein-sorting domain-containing protein</fullName>
    </recommendedName>
</protein>
<keyword evidence="1" id="KW-0732">Signal</keyword>